<sequence>MPWISICSFPGGSHASPFPRSAARAAATAAAAARRGGRPLSPPRLPRIPRRQAGDRERERKKKRNNNDAQPAAWHPPRAQIPKTGQIMKQNRHLSEVLKLIYAMCLEGSHLSTMPCRARFHLALNTYTRVSHLATLHTPMHGASHACTPSTARAPQVQLITDSHSENV</sequence>
<organism evidence="2">
    <name type="scientific">Notodromas monacha</name>
    <dbReference type="NCBI Taxonomy" id="399045"/>
    <lineage>
        <taxon>Eukaryota</taxon>
        <taxon>Metazoa</taxon>
        <taxon>Ecdysozoa</taxon>
        <taxon>Arthropoda</taxon>
        <taxon>Crustacea</taxon>
        <taxon>Oligostraca</taxon>
        <taxon>Ostracoda</taxon>
        <taxon>Podocopa</taxon>
        <taxon>Podocopida</taxon>
        <taxon>Cypridocopina</taxon>
        <taxon>Cypridoidea</taxon>
        <taxon>Cyprididae</taxon>
        <taxon>Notodromas</taxon>
    </lineage>
</organism>
<gene>
    <name evidence="2" type="ORF">NMOB1V02_LOCUS392</name>
</gene>
<protein>
    <submittedName>
        <fullName evidence="2">Uncharacterized protein</fullName>
    </submittedName>
</protein>
<name>A0A7R9BC96_9CRUS</name>
<evidence type="ECO:0000313" key="3">
    <source>
        <dbReference type="Proteomes" id="UP000678499"/>
    </source>
</evidence>
<evidence type="ECO:0000256" key="1">
    <source>
        <dbReference type="SAM" id="MobiDB-lite"/>
    </source>
</evidence>
<keyword evidence="3" id="KW-1185">Reference proteome</keyword>
<dbReference type="EMBL" id="OA882069">
    <property type="protein sequence ID" value="CAD7272463.1"/>
    <property type="molecule type" value="Genomic_DNA"/>
</dbReference>
<dbReference type="EMBL" id="CAJPEX010000032">
    <property type="protein sequence ID" value="CAG0912615.1"/>
    <property type="molecule type" value="Genomic_DNA"/>
</dbReference>
<reference evidence="2" key="1">
    <citation type="submission" date="2020-11" db="EMBL/GenBank/DDBJ databases">
        <authorList>
            <person name="Tran Van P."/>
        </authorList>
    </citation>
    <scope>NUCLEOTIDE SEQUENCE</scope>
</reference>
<evidence type="ECO:0000313" key="2">
    <source>
        <dbReference type="EMBL" id="CAD7272463.1"/>
    </source>
</evidence>
<feature type="region of interest" description="Disordered" evidence="1">
    <location>
        <begin position="27"/>
        <end position="81"/>
    </location>
</feature>
<proteinExistence type="predicted"/>
<dbReference type="AlphaFoldDB" id="A0A7R9BC96"/>
<accession>A0A7R9BC96</accession>
<dbReference type="Proteomes" id="UP000678499">
    <property type="component" value="Unassembled WGS sequence"/>
</dbReference>